<evidence type="ECO:0000256" key="1">
    <source>
        <dbReference type="SAM" id="Phobius"/>
    </source>
</evidence>
<keyword evidence="3" id="KW-1185">Reference proteome</keyword>
<keyword evidence="1" id="KW-1133">Transmembrane helix</keyword>
<evidence type="ECO:0000313" key="3">
    <source>
        <dbReference type="Proteomes" id="UP000004525"/>
    </source>
</evidence>
<dbReference type="HOGENOM" id="CLU_3217948_0_0_9"/>
<feature type="transmembrane region" description="Helical" evidence="1">
    <location>
        <begin position="20"/>
        <end position="39"/>
    </location>
</feature>
<accession>C2JTX9</accession>
<sequence>MSAHGLNAVPGHSWKNAGKRFWVTAFAVLISRLVMLRVVQERTD</sequence>
<protein>
    <submittedName>
        <fullName evidence="2">Uncharacterized protein</fullName>
    </submittedName>
</protein>
<dbReference type="EMBL" id="ACIZ01000017">
    <property type="protein sequence ID" value="EEN81541.1"/>
    <property type="molecule type" value="Genomic_DNA"/>
</dbReference>
<proteinExistence type="predicted"/>
<evidence type="ECO:0000313" key="2">
    <source>
        <dbReference type="EMBL" id="EEN81541.1"/>
    </source>
</evidence>
<comment type="caution">
    <text evidence="2">The sequence shown here is derived from an EMBL/GenBank/DDBJ whole genome shotgun (WGS) entry which is preliminary data.</text>
</comment>
<keyword evidence="1" id="KW-0472">Membrane</keyword>
<organism evidence="2 3">
    <name type="scientific">Lacticaseibacillus rhamnosus (strain LMS2-1)</name>
    <dbReference type="NCBI Taxonomy" id="525361"/>
    <lineage>
        <taxon>Bacteria</taxon>
        <taxon>Bacillati</taxon>
        <taxon>Bacillota</taxon>
        <taxon>Bacilli</taxon>
        <taxon>Lactobacillales</taxon>
        <taxon>Lactobacillaceae</taxon>
        <taxon>Lacticaseibacillus</taxon>
    </lineage>
</organism>
<dbReference type="Proteomes" id="UP000004525">
    <property type="component" value="Unassembled WGS sequence"/>
</dbReference>
<keyword evidence="1" id="KW-0812">Transmembrane</keyword>
<dbReference type="AlphaFoldDB" id="C2JTX9"/>
<gene>
    <name evidence="2" type="ORF">HMPREF0539_0363</name>
</gene>
<reference evidence="2" key="1">
    <citation type="submission" date="2009-01" db="EMBL/GenBank/DDBJ databases">
        <authorList>
            <person name="Qin X."/>
            <person name="Bachman B."/>
            <person name="Battles P."/>
            <person name="Bell A."/>
            <person name="Bess C."/>
            <person name="Bickham C."/>
            <person name="Chaboub L."/>
            <person name="Chen D."/>
            <person name="Coyle M."/>
            <person name="Deiros D.R."/>
            <person name="Dinh H."/>
            <person name="Forbes L."/>
            <person name="Fowler G."/>
            <person name="Francisco L."/>
            <person name="Fu Q."/>
            <person name="Gubbala S."/>
            <person name="Hale W."/>
            <person name="Han Y."/>
            <person name="Hemphill L."/>
            <person name="Highlander S.K."/>
            <person name="Hirani K."/>
            <person name="Hogues M."/>
            <person name="Jackson L."/>
            <person name="Jakkamsetti A."/>
            <person name="Javaid M."/>
            <person name="Jiang H."/>
            <person name="Korchina V."/>
            <person name="Kovar C."/>
            <person name="Lara F."/>
            <person name="Lee S."/>
            <person name="Mata R."/>
            <person name="Mathew T."/>
            <person name="Moen C."/>
            <person name="Morales K."/>
            <person name="Munidasa M."/>
            <person name="Nazareth L."/>
            <person name="Ngo R."/>
            <person name="Nguyen L."/>
            <person name="Okwuonu G."/>
            <person name="Ongeri F."/>
            <person name="Patil S."/>
            <person name="Petrosino J."/>
            <person name="Pham C."/>
            <person name="Pham P."/>
            <person name="Pu L.-L."/>
            <person name="Puazo M."/>
            <person name="Raj R."/>
            <person name="Reid J."/>
            <person name="Rouhana J."/>
            <person name="Saada N."/>
            <person name="Shang Y."/>
            <person name="Simmons D."/>
            <person name="Thornton R."/>
            <person name="Warren J."/>
            <person name="Weissenberger G."/>
            <person name="Zhang J."/>
            <person name="Zhang L."/>
            <person name="Zhou C."/>
            <person name="Zhu D."/>
            <person name="Muzny D."/>
            <person name="Worley K."/>
            <person name="Gibbs R."/>
        </authorList>
    </citation>
    <scope>NUCLEOTIDE SEQUENCE [LARGE SCALE GENOMIC DNA]</scope>
    <source>
        <strain evidence="2">LMS2-1</strain>
    </source>
</reference>
<name>C2JTX9_LACRM</name>